<gene>
    <name evidence="1" type="ORF">DU000_07465</name>
</gene>
<sequence>MTTLTDQAVTDYLLAHPDFFTQHHELLATLTVPGPHAGKAISLVERQNLTLREKNKQLELKLSQLLHFGRENDQTADKLHRWTHAIVRVQDNAHIPMVVAQELIKLFALPDVALRLWGVQENYAHLDCAAPVAVDTILFANALSTPYCGIVENNTDVEKLGVAQWLPGGENAPAPKSLALLALRQPDAAESFGLIVLASQDPERFADEMGTLYLQRIAELASAVLSRLID</sequence>
<protein>
    <submittedName>
        <fullName evidence="1">DUF484 family protein</fullName>
    </submittedName>
</protein>
<dbReference type="EMBL" id="QPGB01000002">
    <property type="protein sequence ID" value="RCS58629.1"/>
    <property type="molecule type" value="Genomic_DNA"/>
</dbReference>
<reference evidence="1 2" key="1">
    <citation type="journal article" date="2018" name="Int. J. Syst. Evol. Microbiol.">
        <title>Parvibium lacunae gen. nov., sp. nov., a new member of the family Alcaligenaceae isolated from a freshwater pond.</title>
        <authorList>
            <person name="Chen W.M."/>
            <person name="Xie P.B."/>
            <person name="Hsu M.Y."/>
            <person name="Sheu S.Y."/>
        </authorList>
    </citation>
    <scope>NUCLEOTIDE SEQUENCE [LARGE SCALE GENOMIC DNA]</scope>
    <source>
        <strain evidence="1 2">KMB9</strain>
    </source>
</reference>
<name>A0A368L4W8_9BURK</name>
<dbReference type="Proteomes" id="UP000252357">
    <property type="component" value="Unassembled WGS sequence"/>
</dbReference>
<evidence type="ECO:0000313" key="1">
    <source>
        <dbReference type="EMBL" id="RCS58629.1"/>
    </source>
</evidence>
<dbReference type="PANTHER" id="PTHR38765:SF1">
    <property type="entry name" value="DUF484 DOMAIN-CONTAINING PROTEIN"/>
    <property type="match status" value="1"/>
</dbReference>
<keyword evidence="2" id="KW-1185">Reference proteome</keyword>
<accession>A0A368L4W8</accession>
<organism evidence="1 2">
    <name type="scientific">Parvibium lacunae</name>
    <dbReference type="NCBI Taxonomy" id="1888893"/>
    <lineage>
        <taxon>Bacteria</taxon>
        <taxon>Pseudomonadati</taxon>
        <taxon>Pseudomonadota</taxon>
        <taxon>Betaproteobacteria</taxon>
        <taxon>Burkholderiales</taxon>
        <taxon>Alcaligenaceae</taxon>
        <taxon>Parvibium</taxon>
    </lineage>
</organism>
<evidence type="ECO:0000313" key="2">
    <source>
        <dbReference type="Proteomes" id="UP000252357"/>
    </source>
</evidence>
<dbReference type="Gene3D" id="3.30.450.40">
    <property type="match status" value="1"/>
</dbReference>
<dbReference type="OrthoDB" id="8525200at2"/>
<dbReference type="AlphaFoldDB" id="A0A368L4W8"/>
<dbReference type="InterPro" id="IPR007435">
    <property type="entry name" value="DUF484"/>
</dbReference>
<dbReference type="Pfam" id="PF04340">
    <property type="entry name" value="DUF484"/>
    <property type="match status" value="1"/>
</dbReference>
<proteinExistence type="predicted"/>
<dbReference type="PANTHER" id="PTHR38765">
    <property type="entry name" value="DUF484 DOMAIN-CONTAINING PROTEIN"/>
    <property type="match status" value="1"/>
</dbReference>
<comment type="caution">
    <text evidence="1">The sequence shown here is derived from an EMBL/GenBank/DDBJ whole genome shotgun (WGS) entry which is preliminary data.</text>
</comment>
<dbReference type="InterPro" id="IPR029016">
    <property type="entry name" value="GAF-like_dom_sf"/>
</dbReference>
<dbReference type="RefSeq" id="WP_114402714.1">
    <property type="nucleotide sequence ID" value="NZ_QPGB01000002.1"/>
</dbReference>